<feature type="transmembrane region" description="Helical" evidence="1">
    <location>
        <begin position="74"/>
        <end position="99"/>
    </location>
</feature>
<comment type="caution">
    <text evidence="2">The sequence shown here is derived from an EMBL/GenBank/DDBJ whole genome shotgun (WGS) entry which is preliminary data.</text>
</comment>
<feature type="transmembrane region" description="Helical" evidence="1">
    <location>
        <begin position="32"/>
        <end position="53"/>
    </location>
</feature>
<keyword evidence="1" id="KW-0472">Membrane</keyword>
<sequence>MPMLRAGALYFLGAFALGFVLGTIRVLWLAPAIGAFAAVSVELPLMLGFAWWLSSRLALSLGTWQRIGMGAFAFVLLMLAEAAVGLFALGLSPVAYLAGLLTPEGKVGLAGQLVFALLPWLQRPRG</sequence>
<gene>
    <name evidence="2" type="ORF">ACFO5X_05825</name>
</gene>
<evidence type="ECO:0000256" key="1">
    <source>
        <dbReference type="SAM" id="Phobius"/>
    </source>
</evidence>
<accession>A0ABV9KDQ1</accession>
<feature type="transmembrane region" description="Helical" evidence="1">
    <location>
        <begin position="105"/>
        <end position="121"/>
    </location>
</feature>
<organism evidence="2 3">
    <name type="scientific">Seohaeicola nanhaiensis</name>
    <dbReference type="NCBI Taxonomy" id="1387282"/>
    <lineage>
        <taxon>Bacteria</taxon>
        <taxon>Pseudomonadati</taxon>
        <taxon>Pseudomonadota</taxon>
        <taxon>Alphaproteobacteria</taxon>
        <taxon>Rhodobacterales</taxon>
        <taxon>Roseobacteraceae</taxon>
        <taxon>Seohaeicola</taxon>
    </lineage>
</organism>
<reference evidence="3" key="1">
    <citation type="journal article" date="2019" name="Int. J. Syst. Evol. Microbiol.">
        <title>The Global Catalogue of Microorganisms (GCM) 10K type strain sequencing project: providing services to taxonomists for standard genome sequencing and annotation.</title>
        <authorList>
            <consortium name="The Broad Institute Genomics Platform"/>
            <consortium name="The Broad Institute Genome Sequencing Center for Infectious Disease"/>
            <person name="Wu L."/>
            <person name="Ma J."/>
        </authorList>
    </citation>
    <scope>NUCLEOTIDE SEQUENCE [LARGE SCALE GENOMIC DNA]</scope>
    <source>
        <strain evidence="3">CGMCC 4.7283</strain>
    </source>
</reference>
<dbReference type="RefSeq" id="WP_380716305.1">
    <property type="nucleotide sequence ID" value="NZ_JBHSGI010000002.1"/>
</dbReference>
<keyword evidence="1" id="KW-0812">Transmembrane</keyword>
<evidence type="ECO:0008006" key="4">
    <source>
        <dbReference type="Google" id="ProtNLM"/>
    </source>
</evidence>
<dbReference type="EMBL" id="JBHSGI010000002">
    <property type="protein sequence ID" value="MFC4668066.1"/>
    <property type="molecule type" value="Genomic_DNA"/>
</dbReference>
<name>A0ABV9KDQ1_9RHOB</name>
<dbReference type="Proteomes" id="UP001595973">
    <property type="component" value="Unassembled WGS sequence"/>
</dbReference>
<keyword evidence="1" id="KW-1133">Transmembrane helix</keyword>
<evidence type="ECO:0000313" key="2">
    <source>
        <dbReference type="EMBL" id="MFC4668066.1"/>
    </source>
</evidence>
<keyword evidence="3" id="KW-1185">Reference proteome</keyword>
<evidence type="ECO:0000313" key="3">
    <source>
        <dbReference type="Proteomes" id="UP001595973"/>
    </source>
</evidence>
<proteinExistence type="predicted"/>
<protein>
    <recommendedName>
        <fullName evidence="4">DUF4345 domain-containing protein</fullName>
    </recommendedName>
</protein>